<evidence type="ECO:0000256" key="9">
    <source>
        <dbReference type="SAM" id="Phobius"/>
    </source>
</evidence>
<evidence type="ECO:0000313" key="12">
    <source>
        <dbReference type="Proteomes" id="UP000014155"/>
    </source>
</evidence>
<organism evidence="11 12">
    <name type="scientific">Ruminiclostridium cellobioparum subsp. termitidis CT1112</name>
    <dbReference type="NCBI Taxonomy" id="1195236"/>
    <lineage>
        <taxon>Bacteria</taxon>
        <taxon>Bacillati</taxon>
        <taxon>Bacillota</taxon>
        <taxon>Clostridia</taxon>
        <taxon>Eubacteriales</taxon>
        <taxon>Oscillospiraceae</taxon>
        <taxon>Ruminiclostridium</taxon>
    </lineage>
</organism>
<feature type="domain" description="HAMP" evidence="10">
    <location>
        <begin position="324"/>
        <end position="376"/>
    </location>
</feature>
<dbReference type="SMART" id="SM00304">
    <property type="entry name" value="HAMP"/>
    <property type="match status" value="1"/>
</dbReference>
<dbReference type="InterPro" id="IPR003594">
    <property type="entry name" value="HATPase_dom"/>
</dbReference>
<dbReference type="GO" id="GO:0005886">
    <property type="term" value="C:plasma membrane"/>
    <property type="evidence" value="ECO:0007669"/>
    <property type="project" value="UniProtKB-SubCell"/>
</dbReference>
<dbReference type="EMBL" id="AORV01000025">
    <property type="protein sequence ID" value="EMS72902.1"/>
    <property type="molecule type" value="Genomic_DNA"/>
</dbReference>
<dbReference type="InterPro" id="IPR036890">
    <property type="entry name" value="HATPase_C_sf"/>
</dbReference>
<sequence>MKKIKNLCKLVYTNLNISAKMTILYLAFLILSLIISSVVYYRLSYQLTLQKSRDLSMQTLYSLKSNIYTMLDNTSFNSRIIMGNMDIQDILTYKELANTQESQRKLTNYLVTLMDSAPYIKSVYIFDNFDTRYGSDKKYLKSLKIQNIKNAYWYKDVEKEQGYYIVRLNADSVFNIHSSEKTVSLLRIINNNITMKPIGLLMVNLSEDGFQSCYNEIVQKYGTRIVILDENNRIISTNDDLGQEEYRNLLDSQVYKETNSSIFDHNDKPYLYSTMFLERYGWKMIIGIPLEQLQAEGSLYRMASLLIIILNGILLCIGIVFVSRLITSPIHRLLKSMKAVESGQFDIVEMETGNDEIGKLKNGYNLMVIEIKNLIGRIVTEQKTKRKAELNVLQEQIKPHFLYNTLDAMGYLALAGKNGELYDALEALGSYYRKCLSKGSEIITVEDELEIVRDYIHLQLLRYGDIFSVHYDIDDEILKYSTVKLILQPLVENSIYHGIKPKGEHGDIRISAKLQDGYAVFTVEDNGMGMTEEELEQLNNNALDNNLNSFGLRGTIQRVKIYYEREDLYIIESTYKQGTKITLRIPVSQEDRRSV</sequence>
<dbReference type="RefSeq" id="WP_004624636.1">
    <property type="nucleotide sequence ID" value="NZ_AORV01000025.1"/>
</dbReference>
<name>S0FLX5_RUMCE</name>
<dbReference type="InterPro" id="IPR050640">
    <property type="entry name" value="Bact_2-comp_sensor_kinase"/>
</dbReference>
<comment type="caution">
    <text evidence="11">The sequence shown here is derived from an EMBL/GenBank/DDBJ whole genome shotgun (WGS) entry which is preliminary data.</text>
</comment>
<evidence type="ECO:0000256" key="4">
    <source>
        <dbReference type="ARBA" id="ARBA00022679"/>
    </source>
</evidence>
<evidence type="ECO:0000256" key="6">
    <source>
        <dbReference type="ARBA" id="ARBA00022777"/>
    </source>
</evidence>
<dbReference type="PANTHER" id="PTHR34220">
    <property type="entry name" value="SENSOR HISTIDINE KINASE YPDA"/>
    <property type="match status" value="1"/>
</dbReference>
<keyword evidence="7 9" id="KW-1133">Transmembrane helix</keyword>
<keyword evidence="5 9" id="KW-0812">Transmembrane</keyword>
<dbReference type="SUPFAM" id="SSF55874">
    <property type="entry name" value="ATPase domain of HSP90 chaperone/DNA topoisomerase II/histidine kinase"/>
    <property type="match status" value="1"/>
</dbReference>
<protein>
    <submittedName>
        <fullName evidence="11">Histidine kinase,HAMP domain-containing protein</fullName>
        <ecNumber evidence="11">2.7.13.3</ecNumber>
    </submittedName>
</protein>
<dbReference type="InterPro" id="IPR033479">
    <property type="entry name" value="dCache_1"/>
</dbReference>
<evidence type="ECO:0000256" key="1">
    <source>
        <dbReference type="ARBA" id="ARBA00004651"/>
    </source>
</evidence>
<evidence type="ECO:0000256" key="8">
    <source>
        <dbReference type="ARBA" id="ARBA00023136"/>
    </source>
</evidence>
<dbReference type="GO" id="GO:0000155">
    <property type="term" value="F:phosphorelay sensor kinase activity"/>
    <property type="evidence" value="ECO:0007669"/>
    <property type="project" value="InterPro"/>
</dbReference>
<keyword evidence="12" id="KW-1185">Reference proteome</keyword>
<reference evidence="11 12" key="1">
    <citation type="journal article" date="2013" name="Genome Announc.">
        <title>Draft Genome Sequence of the Cellulolytic, Mesophilic, Anaerobic Bacterium Clostridium termitidis Strain CT1112 (DSM 5398).</title>
        <authorList>
            <person name="Lal S."/>
            <person name="Ramachandran U."/>
            <person name="Zhang X."/>
            <person name="Munir R."/>
            <person name="Sparling R."/>
            <person name="Levin D.B."/>
        </authorList>
    </citation>
    <scope>NUCLEOTIDE SEQUENCE [LARGE SCALE GENOMIC DNA]</scope>
    <source>
        <strain evidence="11 12">CT1112</strain>
    </source>
</reference>
<evidence type="ECO:0000256" key="5">
    <source>
        <dbReference type="ARBA" id="ARBA00022692"/>
    </source>
</evidence>
<keyword evidence="2" id="KW-1003">Cell membrane</keyword>
<feature type="transmembrane region" description="Helical" evidence="9">
    <location>
        <begin position="302"/>
        <end position="327"/>
    </location>
</feature>
<dbReference type="STRING" id="1195236.CTER_1091"/>
<dbReference type="Gene3D" id="3.30.565.10">
    <property type="entry name" value="Histidine kinase-like ATPase, C-terminal domain"/>
    <property type="match status" value="1"/>
</dbReference>
<gene>
    <name evidence="11" type="ORF">CTER_1091</name>
</gene>
<dbReference type="EC" id="2.7.13.3" evidence="11"/>
<keyword evidence="6 11" id="KW-0418">Kinase</keyword>
<dbReference type="InterPro" id="IPR003660">
    <property type="entry name" value="HAMP_dom"/>
</dbReference>
<dbReference type="Proteomes" id="UP000014155">
    <property type="component" value="Unassembled WGS sequence"/>
</dbReference>
<evidence type="ECO:0000256" key="7">
    <source>
        <dbReference type="ARBA" id="ARBA00022989"/>
    </source>
</evidence>
<dbReference type="Pfam" id="PF02743">
    <property type="entry name" value="dCache_1"/>
    <property type="match status" value="1"/>
</dbReference>
<keyword evidence="4 11" id="KW-0808">Transferase</keyword>
<dbReference type="Pfam" id="PF06580">
    <property type="entry name" value="His_kinase"/>
    <property type="match status" value="1"/>
</dbReference>
<proteinExistence type="predicted"/>
<dbReference type="InterPro" id="IPR010559">
    <property type="entry name" value="Sig_transdc_His_kin_internal"/>
</dbReference>
<keyword evidence="3" id="KW-0597">Phosphoprotein</keyword>
<dbReference type="Gene3D" id="6.10.340.10">
    <property type="match status" value="1"/>
</dbReference>
<feature type="transmembrane region" description="Helical" evidence="9">
    <location>
        <begin position="21"/>
        <end position="43"/>
    </location>
</feature>
<dbReference type="PATRIC" id="fig|1195236.3.peg.1386"/>
<dbReference type="PANTHER" id="PTHR34220:SF7">
    <property type="entry name" value="SENSOR HISTIDINE KINASE YPDA"/>
    <property type="match status" value="1"/>
</dbReference>
<accession>S0FLX5</accession>
<evidence type="ECO:0000313" key="11">
    <source>
        <dbReference type="EMBL" id="EMS72902.1"/>
    </source>
</evidence>
<dbReference type="SMART" id="SM00387">
    <property type="entry name" value="HATPase_c"/>
    <property type="match status" value="1"/>
</dbReference>
<dbReference type="eggNOG" id="COG2972">
    <property type="taxonomic scope" value="Bacteria"/>
</dbReference>
<dbReference type="SUPFAM" id="SSF158472">
    <property type="entry name" value="HAMP domain-like"/>
    <property type="match status" value="1"/>
</dbReference>
<dbReference type="CDD" id="cd06225">
    <property type="entry name" value="HAMP"/>
    <property type="match status" value="1"/>
</dbReference>
<evidence type="ECO:0000256" key="2">
    <source>
        <dbReference type="ARBA" id="ARBA00022475"/>
    </source>
</evidence>
<evidence type="ECO:0000256" key="3">
    <source>
        <dbReference type="ARBA" id="ARBA00022553"/>
    </source>
</evidence>
<comment type="subcellular location">
    <subcellularLocation>
        <location evidence="1">Cell membrane</location>
        <topology evidence="1">Multi-pass membrane protein</topology>
    </subcellularLocation>
</comment>
<dbReference type="PROSITE" id="PS50885">
    <property type="entry name" value="HAMP"/>
    <property type="match status" value="1"/>
</dbReference>
<dbReference type="Pfam" id="PF00672">
    <property type="entry name" value="HAMP"/>
    <property type="match status" value="1"/>
</dbReference>
<evidence type="ECO:0000259" key="10">
    <source>
        <dbReference type="PROSITE" id="PS50885"/>
    </source>
</evidence>
<dbReference type="AlphaFoldDB" id="S0FLX5"/>
<dbReference type="Pfam" id="PF02518">
    <property type="entry name" value="HATPase_c"/>
    <property type="match status" value="1"/>
</dbReference>
<keyword evidence="8 9" id="KW-0472">Membrane</keyword>